<dbReference type="SUPFAM" id="SSF55931">
    <property type="entry name" value="Glutamine synthetase/guanido kinase"/>
    <property type="match status" value="1"/>
</dbReference>
<evidence type="ECO:0000256" key="4">
    <source>
        <dbReference type="ARBA" id="ARBA00022840"/>
    </source>
</evidence>
<dbReference type="GO" id="GO:0004356">
    <property type="term" value="F:glutamine synthetase activity"/>
    <property type="evidence" value="ECO:0007669"/>
    <property type="project" value="InterPro"/>
</dbReference>
<dbReference type="InterPro" id="IPR014746">
    <property type="entry name" value="Gln_synth/guanido_kin_cat_dom"/>
</dbReference>
<feature type="domain" description="GS catalytic" evidence="7">
    <location>
        <begin position="103"/>
        <end position="433"/>
    </location>
</feature>
<proteinExistence type="inferred from homology"/>
<protein>
    <submittedName>
        <fullName evidence="8">Glutamine synthetase</fullName>
    </submittedName>
</protein>
<dbReference type="Pfam" id="PF16952">
    <property type="entry name" value="Gln-synt_N_2"/>
    <property type="match status" value="1"/>
</dbReference>
<dbReference type="AlphaFoldDB" id="A0A4R2QXV0"/>
<dbReference type="InterPro" id="IPR008146">
    <property type="entry name" value="Gln_synth_cat_dom"/>
</dbReference>
<dbReference type="InterPro" id="IPR036651">
    <property type="entry name" value="Gln_synt_N_sf"/>
</dbReference>
<dbReference type="Proteomes" id="UP000294911">
    <property type="component" value="Unassembled WGS sequence"/>
</dbReference>
<reference evidence="8 9" key="1">
    <citation type="submission" date="2019-03" db="EMBL/GenBank/DDBJ databases">
        <title>Genomic Encyclopedia of Type Strains, Phase IV (KMG-IV): sequencing the most valuable type-strain genomes for metagenomic binning, comparative biology and taxonomic classification.</title>
        <authorList>
            <person name="Goeker M."/>
        </authorList>
    </citation>
    <scope>NUCLEOTIDE SEQUENCE [LARGE SCALE GENOMIC DNA]</scope>
    <source>
        <strain evidence="8 9">DSM 45765</strain>
    </source>
</reference>
<keyword evidence="3" id="KW-0547">Nucleotide-binding</keyword>
<comment type="caution">
    <text evidence="8">The sequence shown here is derived from an EMBL/GenBank/DDBJ whole genome shotgun (WGS) entry which is preliminary data.</text>
</comment>
<evidence type="ECO:0000313" key="8">
    <source>
        <dbReference type="EMBL" id="TCP55040.1"/>
    </source>
</evidence>
<comment type="similarity">
    <text evidence="1 5 6">Belongs to the glutamine synthetase family.</text>
</comment>
<keyword evidence="2" id="KW-0436">Ligase</keyword>
<sequence>MRTASDVFLATCDLASQVRGRSVPSANHDAVLRGGVGWVPANLGLTAFGDITSGDVFGSIGDLRMLPDRETGLELPADGDHPGLRMYLTDLTHPDGTAWPCCPRGFLRETLDKLADEAGLRVRASFEHEFVLRGLPSSAPFSLRRHRDAARFGEDLLETLTASGLDPETWLPEYGEDQFEVTLCPTEGLRAADRAVYLRELVRDLALRRSMSASFAPLQHPDGTGSGVHLHFSLTDKTGEPVLFDPAKPGRLSTLGLRFSAGILRHARALTAWTAPSPVSFLRLRPHRWSVRGAFLAEHNREALLRICPTSTVVDTDPARQFNLEFRAADATANPWLTLAVVLRAGLAGLAGGADYPEPVVWPEEATEQDLANTPTLPGSLPEALADLEADDTVRSWFDPRLLASQLAVKRHEMDHLAGLADTERVRRVADAY</sequence>
<dbReference type="EMBL" id="SLXQ01000002">
    <property type="protein sequence ID" value="TCP55040.1"/>
    <property type="molecule type" value="Genomic_DNA"/>
</dbReference>
<dbReference type="PANTHER" id="PTHR43785">
    <property type="entry name" value="GAMMA-GLUTAMYLPUTRESCINE SYNTHETASE"/>
    <property type="match status" value="1"/>
</dbReference>
<gene>
    <name evidence="8" type="ORF">EV191_102252</name>
</gene>
<dbReference type="Pfam" id="PF00120">
    <property type="entry name" value="Gln-synt_C"/>
    <property type="match status" value="1"/>
</dbReference>
<evidence type="ECO:0000259" key="7">
    <source>
        <dbReference type="PROSITE" id="PS51987"/>
    </source>
</evidence>
<keyword evidence="4" id="KW-0067">ATP-binding</keyword>
<dbReference type="GO" id="GO:0006542">
    <property type="term" value="P:glutamine biosynthetic process"/>
    <property type="evidence" value="ECO:0007669"/>
    <property type="project" value="InterPro"/>
</dbReference>
<evidence type="ECO:0000256" key="3">
    <source>
        <dbReference type="ARBA" id="ARBA00022741"/>
    </source>
</evidence>
<dbReference type="Gene3D" id="3.10.20.70">
    <property type="entry name" value="Glutamine synthetase, N-terminal domain"/>
    <property type="match status" value="1"/>
</dbReference>
<dbReference type="OrthoDB" id="3277468at2"/>
<dbReference type="InterPro" id="IPR008147">
    <property type="entry name" value="Gln_synt_N"/>
</dbReference>
<evidence type="ECO:0000256" key="2">
    <source>
        <dbReference type="ARBA" id="ARBA00022598"/>
    </source>
</evidence>
<dbReference type="PROSITE" id="PS51987">
    <property type="entry name" value="GS_CATALYTIC"/>
    <property type="match status" value="1"/>
</dbReference>
<organism evidence="8 9">
    <name type="scientific">Tamaricihabitans halophyticus</name>
    <dbReference type="NCBI Taxonomy" id="1262583"/>
    <lineage>
        <taxon>Bacteria</taxon>
        <taxon>Bacillati</taxon>
        <taxon>Actinomycetota</taxon>
        <taxon>Actinomycetes</taxon>
        <taxon>Pseudonocardiales</taxon>
        <taxon>Pseudonocardiaceae</taxon>
        <taxon>Tamaricihabitans</taxon>
    </lineage>
</organism>
<evidence type="ECO:0000256" key="5">
    <source>
        <dbReference type="PROSITE-ProRule" id="PRU01331"/>
    </source>
</evidence>
<accession>A0A4R2QXV0</accession>
<dbReference type="PANTHER" id="PTHR43785:SF12">
    <property type="entry name" value="TYPE-1 GLUTAMINE SYNTHETASE 2"/>
    <property type="match status" value="1"/>
</dbReference>
<dbReference type="SMART" id="SM01230">
    <property type="entry name" value="Gln-synt_C"/>
    <property type="match status" value="1"/>
</dbReference>
<evidence type="ECO:0000313" key="9">
    <source>
        <dbReference type="Proteomes" id="UP000294911"/>
    </source>
</evidence>
<keyword evidence="9" id="KW-1185">Reference proteome</keyword>
<evidence type="ECO:0000256" key="6">
    <source>
        <dbReference type="RuleBase" id="RU000384"/>
    </source>
</evidence>
<dbReference type="RefSeq" id="WP_132876419.1">
    <property type="nucleotide sequence ID" value="NZ_SLXQ01000002.1"/>
</dbReference>
<name>A0A4R2QXV0_9PSEU</name>
<dbReference type="GO" id="GO:0005524">
    <property type="term" value="F:ATP binding"/>
    <property type="evidence" value="ECO:0007669"/>
    <property type="project" value="UniProtKB-KW"/>
</dbReference>
<evidence type="ECO:0000256" key="1">
    <source>
        <dbReference type="ARBA" id="ARBA00009897"/>
    </source>
</evidence>
<dbReference type="Gene3D" id="3.30.590.10">
    <property type="entry name" value="Glutamine synthetase/guanido kinase, catalytic domain"/>
    <property type="match status" value="1"/>
</dbReference>